<gene>
    <name evidence="2" type="ORF">HX89_05040</name>
</gene>
<evidence type="ECO:0000259" key="1">
    <source>
        <dbReference type="PROSITE" id="PS51186"/>
    </source>
</evidence>
<dbReference type="GO" id="GO:0016747">
    <property type="term" value="F:acyltransferase activity, transferring groups other than amino-acyl groups"/>
    <property type="evidence" value="ECO:0007669"/>
    <property type="project" value="InterPro"/>
</dbReference>
<dbReference type="InterPro" id="IPR000182">
    <property type="entry name" value="GNAT_dom"/>
</dbReference>
<accession>A0A075JES4</accession>
<dbReference type="EMBL" id="CP008889">
    <property type="protein sequence ID" value="AIF40419.1"/>
    <property type="molecule type" value="Genomic_DNA"/>
</dbReference>
<feature type="domain" description="N-acetyltransferase" evidence="1">
    <location>
        <begin position="194"/>
        <end position="334"/>
    </location>
</feature>
<dbReference type="SUPFAM" id="SSF55729">
    <property type="entry name" value="Acyl-CoA N-acyltransferases (Nat)"/>
    <property type="match status" value="1"/>
</dbReference>
<dbReference type="Pfam" id="PF00583">
    <property type="entry name" value="Acetyltransf_1"/>
    <property type="match status" value="1"/>
</dbReference>
<dbReference type="OrthoDB" id="4714365at2"/>
<dbReference type="Gene3D" id="3.40.630.30">
    <property type="match status" value="1"/>
</dbReference>
<proteinExistence type="predicted"/>
<sequence>MTTSPESSVGLHDAITTAALRDVHPRLRDWYDEPTLATNMRAHLAEGAEWVGDEEFGAAYRDGVAVIDVPDAVDWANRLLTLPCGGWAVTGIRFRGRDLTKPFVEIAAHDVGDASSGDHWHAMADEIARSYAPFAPGRLQVFTSSPDSARVSLEAFGFQTEVDTYLVAGLIRELRERPRSTRFDDVTLAPISASAASRLAERVHDDLAEQNPETRLWSTPQTPEEFDEHAAAGTLFGIHLAGRLVGIIAAFRWNAHGMTGFTVAENVIDAPHRGQKLAPAAMQHLFEMLPAADGDVLWGTIHPDNQPSLRNALGVGREIVGAHLWVTPAGWPGW</sequence>
<keyword evidence="3" id="KW-1185">Reference proteome</keyword>
<dbReference type="RefSeq" id="WP_038567440.1">
    <property type="nucleotide sequence ID" value="NZ_CP008889.1"/>
</dbReference>
<dbReference type="eggNOG" id="COG1670">
    <property type="taxonomic scope" value="Bacteria"/>
</dbReference>
<evidence type="ECO:0000313" key="3">
    <source>
        <dbReference type="Proteomes" id="UP000027986"/>
    </source>
</evidence>
<dbReference type="InterPro" id="IPR016181">
    <property type="entry name" value="Acyl_CoA_acyltransferase"/>
</dbReference>
<dbReference type="GeneID" id="41840554"/>
<reference evidence="2 3" key="1">
    <citation type="submission" date="2014-07" db="EMBL/GenBank/DDBJ databases">
        <title>Genome Sequencing of Dermacoccus nishinomiyaensis.</title>
        <authorList>
            <person name="Hong K.W."/>
            <person name="Chan K.G."/>
        </authorList>
    </citation>
    <scope>NUCLEOTIDE SEQUENCE [LARGE SCALE GENOMIC DNA]</scope>
    <source>
        <strain evidence="2 3">M25</strain>
    </source>
</reference>
<dbReference type="PROSITE" id="PS51186">
    <property type="entry name" value="GNAT"/>
    <property type="match status" value="1"/>
</dbReference>
<dbReference type="Proteomes" id="UP000027986">
    <property type="component" value="Chromosome"/>
</dbReference>
<dbReference type="KEGG" id="dni:HX89_05040"/>
<protein>
    <recommendedName>
        <fullName evidence="1">N-acetyltransferase domain-containing protein</fullName>
    </recommendedName>
</protein>
<name>A0A075JES4_9MICO</name>
<dbReference type="HOGENOM" id="CLU_833884_0_0_11"/>
<evidence type="ECO:0000313" key="2">
    <source>
        <dbReference type="EMBL" id="AIF40419.1"/>
    </source>
</evidence>
<dbReference type="AlphaFoldDB" id="A0A075JES4"/>
<organism evidence="2 3">
    <name type="scientific">Dermacoccus nishinomiyaensis</name>
    <dbReference type="NCBI Taxonomy" id="1274"/>
    <lineage>
        <taxon>Bacteria</taxon>
        <taxon>Bacillati</taxon>
        <taxon>Actinomycetota</taxon>
        <taxon>Actinomycetes</taxon>
        <taxon>Micrococcales</taxon>
        <taxon>Dermacoccaceae</taxon>
        <taxon>Dermacoccus</taxon>
    </lineage>
</organism>